<evidence type="ECO:0000313" key="2">
    <source>
        <dbReference type="Proteomes" id="UP000694888"/>
    </source>
</evidence>
<accession>A0ABM0JMJ4</accession>
<gene>
    <name evidence="3" type="primary">LOC101856019</name>
</gene>
<evidence type="ECO:0000313" key="3">
    <source>
        <dbReference type="RefSeq" id="XP_005097193.1"/>
    </source>
</evidence>
<dbReference type="RefSeq" id="XP_005097193.1">
    <property type="nucleotide sequence ID" value="XM_005097136.3"/>
</dbReference>
<feature type="region of interest" description="Disordered" evidence="1">
    <location>
        <begin position="170"/>
        <end position="200"/>
    </location>
</feature>
<organism evidence="2 3">
    <name type="scientific">Aplysia californica</name>
    <name type="common">California sea hare</name>
    <dbReference type="NCBI Taxonomy" id="6500"/>
    <lineage>
        <taxon>Eukaryota</taxon>
        <taxon>Metazoa</taxon>
        <taxon>Spiralia</taxon>
        <taxon>Lophotrochozoa</taxon>
        <taxon>Mollusca</taxon>
        <taxon>Gastropoda</taxon>
        <taxon>Heterobranchia</taxon>
        <taxon>Euthyneura</taxon>
        <taxon>Tectipleura</taxon>
        <taxon>Aplysiida</taxon>
        <taxon>Aplysioidea</taxon>
        <taxon>Aplysiidae</taxon>
        <taxon>Aplysia</taxon>
    </lineage>
</organism>
<name>A0ABM0JMJ4_APLCA</name>
<reference evidence="3" key="1">
    <citation type="submission" date="2025-08" db="UniProtKB">
        <authorList>
            <consortium name="RefSeq"/>
        </authorList>
    </citation>
    <scope>IDENTIFICATION</scope>
</reference>
<proteinExistence type="predicted"/>
<keyword evidence="2" id="KW-1185">Reference proteome</keyword>
<dbReference type="Proteomes" id="UP000694888">
    <property type="component" value="Unplaced"/>
</dbReference>
<dbReference type="GeneID" id="101856019"/>
<sequence length="200" mass="22722">MQCFTRKEKRPRTVQGCEFKAPPSVFYHTRPRWSATPDWAGRPSAPDAVPLRPYVNRPEMLYNPLCGLYREKRMPEMLRHINVVNWSTGRDAHIAPPRTRPFSETLRHDTSTVTRSTYVNHGHQPIEPPYTVDNEVSSGVLPKLYSVPKYRPVGEGLYVRVCDPVCHTVKPKTPEAENRKGRGSTVVLPPAPSPSACRRP</sequence>
<protein>
    <submittedName>
        <fullName evidence="3">Uncharacterized protein LOC101856019</fullName>
    </submittedName>
</protein>
<evidence type="ECO:0000256" key="1">
    <source>
        <dbReference type="SAM" id="MobiDB-lite"/>
    </source>
</evidence>